<proteinExistence type="predicted"/>
<dbReference type="InterPro" id="IPR013196">
    <property type="entry name" value="HTH_11"/>
</dbReference>
<dbReference type="SUPFAM" id="SSF46785">
    <property type="entry name" value="Winged helix' DNA-binding domain"/>
    <property type="match status" value="1"/>
</dbReference>
<dbReference type="Pfam" id="PF13280">
    <property type="entry name" value="WYL"/>
    <property type="match status" value="1"/>
</dbReference>
<dbReference type="InterPro" id="IPR057727">
    <property type="entry name" value="WCX_dom"/>
</dbReference>
<keyword evidence="2" id="KW-0804">Transcription</keyword>
<dbReference type="PROSITE" id="PS51000">
    <property type="entry name" value="HTH_DEOR_2"/>
    <property type="match status" value="1"/>
</dbReference>
<evidence type="ECO:0000256" key="2">
    <source>
        <dbReference type="ARBA" id="ARBA00023163"/>
    </source>
</evidence>
<dbReference type="Gene3D" id="1.10.10.10">
    <property type="entry name" value="Winged helix-like DNA-binding domain superfamily/Winged helix DNA-binding domain"/>
    <property type="match status" value="1"/>
</dbReference>
<dbReference type="Pfam" id="PF25583">
    <property type="entry name" value="WCX"/>
    <property type="match status" value="1"/>
</dbReference>
<dbReference type="PANTHER" id="PTHR34580">
    <property type="match status" value="1"/>
</dbReference>
<dbReference type="PIRSF" id="PIRSF016838">
    <property type="entry name" value="PafC"/>
    <property type="match status" value="1"/>
</dbReference>
<gene>
    <name evidence="4" type="ORF">AADG42_17165</name>
</gene>
<keyword evidence="1" id="KW-0805">Transcription regulation</keyword>
<dbReference type="PANTHER" id="PTHR34580:SF1">
    <property type="entry name" value="PROTEIN PAFC"/>
    <property type="match status" value="1"/>
</dbReference>
<reference evidence="4 5" key="1">
    <citation type="submission" date="2024-04" db="EMBL/GenBank/DDBJ databases">
        <title>Isolation of an actinomycete strain from pig manure.</title>
        <authorList>
            <person name="Gong T."/>
            <person name="Yu Z."/>
            <person name="An M."/>
            <person name="Wei C."/>
            <person name="Yang W."/>
            <person name="Liu L."/>
        </authorList>
    </citation>
    <scope>NUCLEOTIDE SEQUENCE [LARGE SCALE GENOMIC DNA]</scope>
    <source>
        <strain evidence="4 5">ZF39</strain>
    </source>
</reference>
<keyword evidence="5" id="KW-1185">Reference proteome</keyword>
<protein>
    <submittedName>
        <fullName evidence="4">WYL domain-containing protein</fullName>
    </submittedName>
</protein>
<evidence type="ECO:0000313" key="5">
    <source>
        <dbReference type="Proteomes" id="UP001442841"/>
    </source>
</evidence>
<dbReference type="InterPro" id="IPR026881">
    <property type="entry name" value="WYL_dom"/>
</dbReference>
<evidence type="ECO:0000259" key="3">
    <source>
        <dbReference type="PROSITE" id="PS51000"/>
    </source>
</evidence>
<name>A0ABZ3FV78_9ACTN</name>
<dbReference type="RefSeq" id="WP_425310398.1">
    <property type="nucleotide sequence ID" value="NZ_CP154795.1"/>
</dbReference>
<dbReference type="InterPro" id="IPR028349">
    <property type="entry name" value="PafC-like"/>
</dbReference>
<dbReference type="PROSITE" id="PS52050">
    <property type="entry name" value="WYL"/>
    <property type="match status" value="1"/>
</dbReference>
<dbReference type="InterPro" id="IPR036388">
    <property type="entry name" value="WH-like_DNA-bd_sf"/>
</dbReference>
<feature type="domain" description="HTH deoR-type" evidence="3">
    <location>
        <begin position="2"/>
        <end position="60"/>
    </location>
</feature>
<dbReference type="Pfam" id="PF08279">
    <property type="entry name" value="HTH_11"/>
    <property type="match status" value="1"/>
</dbReference>
<dbReference type="InterPro" id="IPR051534">
    <property type="entry name" value="CBASS_pafABC_assoc_protein"/>
</dbReference>
<sequence length="326" mass="36088">MRADRLLQLLLLLQRHRRLPAPRLAELLEVSVRTVLRDMEALSTAGVPVYTERGRGGGCVLMDGFTVDATGLTPTEAQALFAWTGRDSLADLGLSRALTSALTKVAATTPESGIQQAESLGKVVVSDRRRWFNAADEVPHLPLLREACQRRRRVELLYQSARDREATWRTVDPYGLIDQAGVWYLVAARDRDPRTYRASRIQGVQLLDEPADVPEDLDLGQLWRDLRSFFEDAMPGQPVRVLVATGAEDLFRRVATVQLAPGSVIAESARTPESVELELTFRVTRAAVAAVVTFAPDVRVLGPPDFVDEVVRTVERAAALYLRPPS</sequence>
<dbReference type="EMBL" id="CP154795">
    <property type="protein sequence ID" value="XAN08964.1"/>
    <property type="molecule type" value="Genomic_DNA"/>
</dbReference>
<evidence type="ECO:0000256" key="1">
    <source>
        <dbReference type="ARBA" id="ARBA00023015"/>
    </source>
</evidence>
<dbReference type="InterPro" id="IPR001034">
    <property type="entry name" value="DeoR_HTH"/>
</dbReference>
<accession>A0ABZ3FV78</accession>
<dbReference type="Proteomes" id="UP001442841">
    <property type="component" value="Chromosome"/>
</dbReference>
<dbReference type="InterPro" id="IPR036390">
    <property type="entry name" value="WH_DNA-bd_sf"/>
</dbReference>
<organism evidence="4 5">
    <name type="scientific">Ammonicoccus fulvus</name>
    <dbReference type="NCBI Taxonomy" id="3138240"/>
    <lineage>
        <taxon>Bacteria</taxon>
        <taxon>Bacillati</taxon>
        <taxon>Actinomycetota</taxon>
        <taxon>Actinomycetes</taxon>
        <taxon>Propionibacteriales</taxon>
        <taxon>Propionibacteriaceae</taxon>
        <taxon>Ammonicoccus</taxon>
    </lineage>
</organism>
<evidence type="ECO:0000313" key="4">
    <source>
        <dbReference type="EMBL" id="XAN08964.1"/>
    </source>
</evidence>